<gene>
    <name evidence="1" type="ORF">FHS89_002359</name>
</gene>
<dbReference type="Pfam" id="PF04134">
    <property type="entry name" value="DCC1-like"/>
    <property type="match status" value="1"/>
</dbReference>
<dbReference type="RefSeq" id="WP_184011847.1">
    <property type="nucleotide sequence ID" value="NZ_JACIJS010000007.1"/>
</dbReference>
<accession>A0A840WMM1</accession>
<dbReference type="EMBL" id="JACIJS010000007">
    <property type="protein sequence ID" value="MBB5516328.1"/>
    <property type="molecule type" value="Genomic_DNA"/>
</dbReference>
<dbReference type="AlphaFoldDB" id="A0A840WMM1"/>
<reference evidence="1 2" key="1">
    <citation type="submission" date="2020-08" db="EMBL/GenBank/DDBJ databases">
        <title>Genomic Encyclopedia of Type Strains, Phase IV (KMG-IV): sequencing the most valuable type-strain genomes for metagenomic binning, comparative biology and taxonomic classification.</title>
        <authorList>
            <person name="Goeker M."/>
        </authorList>
    </citation>
    <scope>NUCLEOTIDE SEQUENCE [LARGE SCALE GENOMIC DNA]</scope>
    <source>
        <strain evidence="1 2">DSM 103377</strain>
    </source>
</reference>
<evidence type="ECO:0000313" key="1">
    <source>
        <dbReference type="EMBL" id="MBB5516328.1"/>
    </source>
</evidence>
<organism evidence="1 2">
    <name type="scientific">Rubricella aquisinus</name>
    <dbReference type="NCBI Taxonomy" id="2028108"/>
    <lineage>
        <taxon>Bacteria</taxon>
        <taxon>Pseudomonadati</taxon>
        <taxon>Pseudomonadota</taxon>
        <taxon>Alphaproteobacteria</taxon>
        <taxon>Rhodobacterales</taxon>
        <taxon>Paracoccaceae</taxon>
        <taxon>Rubricella</taxon>
    </lineage>
</organism>
<name>A0A840WMM1_9RHOB</name>
<proteinExistence type="predicted"/>
<evidence type="ECO:0000313" key="2">
    <source>
        <dbReference type="Proteomes" id="UP000553766"/>
    </source>
</evidence>
<dbReference type="Proteomes" id="UP000553766">
    <property type="component" value="Unassembled WGS sequence"/>
</dbReference>
<comment type="caution">
    <text evidence="1">The sequence shown here is derived from an EMBL/GenBank/DDBJ whole genome shotgun (WGS) entry which is preliminary data.</text>
</comment>
<dbReference type="GO" id="GO:0015035">
    <property type="term" value="F:protein-disulfide reductase activity"/>
    <property type="evidence" value="ECO:0007669"/>
    <property type="project" value="InterPro"/>
</dbReference>
<dbReference type="InterPro" id="IPR007263">
    <property type="entry name" value="DCC1-like"/>
</dbReference>
<protein>
    <submittedName>
        <fullName evidence="1">Putative DCC family thiol-disulfide oxidoreductase YuxK</fullName>
    </submittedName>
</protein>
<sequence length="115" mass="12964">MSKNQNISAIYYDGACPICSREIAMYKSSGTVPEEAFQDIATGPVPEDATREALLARLHVRLADGQMVSGARAFLAIWRTQTALRPFGILLDRQPFIWFLDLGYAGFLKIRKLWR</sequence>
<keyword evidence="2" id="KW-1185">Reference proteome</keyword>